<dbReference type="Gene3D" id="2.40.50.100">
    <property type="match status" value="1"/>
</dbReference>
<dbReference type="AlphaFoldDB" id="A0A2U1K9I9"/>
<evidence type="ECO:0000313" key="5">
    <source>
        <dbReference type="Proteomes" id="UP000245207"/>
    </source>
</evidence>
<keyword evidence="5" id="KW-1185">Reference proteome</keyword>
<dbReference type="InterPro" id="IPR011053">
    <property type="entry name" value="Single_hybrid_motif"/>
</dbReference>
<dbReference type="EMBL" id="PKPP01029205">
    <property type="protein sequence ID" value="PWA24337.1"/>
    <property type="molecule type" value="Genomic_DNA"/>
</dbReference>
<dbReference type="Gene3D" id="3.10.110.10">
    <property type="entry name" value="Ubiquitin Conjugating Enzyme"/>
    <property type="match status" value="1"/>
</dbReference>
<proteinExistence type="predicted"/>
<sequence length="425" mass="48846">MYVTQSYVDTRKDVIHASYQDHDHRPGHVVAPMDGQVAEVLVKDGMRVKKGQPMVVVETMEYEVQNKATLETTEYEKERTKAKVTCTKTISDTTTKLYKNLLDEYRDLRKGIFSMENALEDQDDVQDCPMAKLGNEVVLERYKSFKMFDIVMDHSDHPFSAHTKLTKEANPPDDWAEKIKKEWNNLEQHLPEGIFVRAYKERIELLRVLIVGQEGTPYHHGLFFFDVCFPKNYPISPPLVFYNSRGLCINPNLSRSGRVRLVLPKKGGGCLDEENIWVPGSSTLLQFLIFMQNLFNKEPIFYNVLYTIRSSESEDYVSLLYNENTLVKSLKTMVYIMNKPPKNFEYFVVGHFRNHMRDILMAHKAYMDGLRVGCPVNSLQEEGNKGSCSITFKNDLASCFDPLVAAFRKIGSTMEAQELLSPSLT</sequence>
<dbReference type="STRING" id="35608.A0A2U1K9I9"/>
<accession>A0A2U1K9I9</accession>
<dbReference type="SMART" id="SM00212">
    <property type="entry name" value="UBCc"/>
    <property type="match status" value="1"/>
</dbReference>
<dbReference type="CDD" id="cd06850">
    <property type="entry name" value="biotinyl_domain"/>
    <property type="match status" value="1"/>
</dbReference>
<dbReference type="PANTHER" id="PTHR46116">
    <property type="entry name" value="(E3-INDEPENDENT) E2 UBIQUITIN-CONJUGATING ENZYME"/>
    <property type="match status" value="1"/>
</dbReference>
<organism evidence="4 5">
    <name type="scientific">Artemisia annua</name>
    <name type="common">Sweet wormwood</name>
    <dbReference type="NCBI Taxonomy" id="35608"/>
    <lineage>
        <taxon>Eukaryota</taxon>
        <taxon>Viridiplantae</taxon>
        <taxon>Streptophyta</taxon>
        <taxon>Embryophyta</taxon>
        <taxon>Tracheophyta</taxon>
        <taxon>Spermatophyta</taxon>
        <taxon>Magnoliopsida</taxon>
        <taxon>eudicotyledons</taxon>
        <taxon>Gunneridae</taxon>
        <taxon>Pentapetalae</taxon>
        <taxon>asterids</taxon>
        <taxon>campanulids</taxon>
        <taxon>Asterales</taxon>
        <taxon>Asteraceae</taxon>
        <taxon>Asteroideae</taxon>
        <taxon>Anthemideae</taxon>
        <taxon>Artemisiinae</taxon>
        <taxon>Artemisia</taxon>
    </lineage>
</organism>
<comment type="caution">
    <text evidence="4">The sequence shown here is derived from an EMBL/GenBank/DDBJ whole genome shotgun (WGS) entry which is preliminary data.</text>
</comment>
<protein>
    <submittedName>
        <fullName evidence="4">Ubiquitin-conjugating enzyme/RWD-like protein</fullName>
    </submittedName>
</protein>
<dbReference type="GO" id="GO:0061631">
    <property type="term" value="F:ubiquitin conjugating enzyme activity"/>
    <property type="evidence" value="ECO:0007669"/>
    <property type="project" value="TreeGrafter"/>
</dbReference>
<dbReference type="PROSITE" id="PS50127">
    <property type="entry name" value="UBC_2"/>
    <property type="match status" value="1"/>
</dbReference>
<evidence type="ECO:0000256" key="1">
    <source>
        <dbReference type="ARBA" id="ARBA00022679"/>
    </source>
</evidence>
<dbReference type="InterPro" id="IPR000608">
    <property type="entry name" value="UBC"/>
</dbReference>
<keyword evidence="2" id="KW-0833">Ubl conjugation pathway</keyword>
<evidence type="ECO:0000256" key="2">
    <source>
        <dbReference type="ARBA" id="ARBA00022786"/>
    </source>
</evidence>
<dbReference type="InterPro" id="IPR016135">
    <property type="entry name" value="UBQ-conjugating_enzyme/RWD"/>
</dbReference>
<feature type="domain" description="UBC core" evidence="3">
    <location>
        <begin position="174"/>
        <end position="334"/>
    </location>
</feature>
<keyword evidence="1" id="KW-0808">Transferase</keyword>
<dbReference type="SUPFAM" id="SSF51230">
    <property type="entry name" value="Single hybrid motif"/>
    <property type="match status" value="1"/>
</dbReference>
<gene>
    <name evidence="4" type="ORF">CTI12_AA619300</name>
</gene>
<dbReference type="SUPFAM" id="SSF54495">
    <property type="entry name" value="UBC-like"/>
    <property type="match status" value="1"/>
</dbReference>
<dbReference type="OrthoDB" id="47801at2759"/>
<evidence type="ECO:0000259" key="3">
    <source>
        <dbReference type="PROSITE" id="PS50127"/>
    </source>
</evidence>
<evidence type="ECO:0000313" key="4">
    <source>
        <dbReference type="EMBL" id="PWA24337.1"/>
    </source>
</evidence>
<dbReference type="PANTHER" id="PTHR46116:SF41">
    <property type="entry name" value="UBIQUITIN-CONJUGATING ENZYME E2 25-RELATED"/>
    <property type="match status" value="1"/>
</dbReference>
<name>A0A2U1K9I9_ARTAN</name>
<dbReference type="Pfam" id="PF00179">
    <property type="entry name" value="UQ_con"/>
    <property type="match status" value="1"/>
</dbReference>
<reference evidence="4 5" key="1">
    <citation type="journal article" date="2018" name="Mol. Plant">
        <title>The genome of Artemisia annua provides insight into the evolution of Asteraceae family and artemisinin biosynthesis.</title>
        <authorList>
            <person name="Shen Q."/>
            <person name="Zhang L."/>
            <person name="Liao Z."/>
            <person name="Wang S."/>
            <person name="Yan T."/>
            <person name="Shi P."/>
            <person name="Liu M."/>
            <person name="Fu X."/>
            <person name="Pan Q."/>
            <person name="Wang Y."/>
            <person name="Lv Z."/>
            <person name="Lu X."/>
            <person name="Zhang F."/>
            <person name="Jiang W."/>
            <person name="Ma Y."/>
            <person name="Chen M."/>
            <person name="Hao X."/>
            <person name="Li L."/>
            <person name="Tang Y."/>
            <person name="Lv G."/>
            <person name="Zhou Y."/>
            <person name="Sun X."/>
            <person name="Brodelius P.E."/>
            <person name="Rose J.K.C."/>
            <person name="Tang K."/>
        </authorList>
    </citation>
    <scope>NUCLEOTIDE SEQUENCE [LARGE SCALE GENOMIC DNA]</scope>
    <source>
        <strain evidence="5">cv. Huhao1</strain>
        <tissue evidence="4">Leaf</tissue>
    </source>
</reference>
<dbReference type="Proteomes" id="UP000245207">
    <property type="component" value="Unassembled WGS sequence"/>
</dbReference>